<feature type="domain" description="N-acetyltransferase" evidence="1">
    <location>
        <begin position="153"/>
        <end position="294"/>
    </location>
</feature>
<organism evidence="2 3">
    <name type="scientific">Reticulibacter mediterranei</name>
    <dbReference type="NCBI Taxonomy" id="2778369"/>
    <lineage>
        <taxon>Bacteria</taxon>
        <taxon>Bacillati</taxon>
        <taxon>Chloroflexota</taxon>
        <taxon>Ktedonobacteria</taxon>
        <taxon>Ktedonobacterales</taxon>
        <taxon>Reticulibacteraceae</taxon>
        <taxon>Reticulibacter</taxon>
    </lineage>
</organism>
<dbReference type="PANTHER" id="PTHR43617:SF20">
    <property type="entry name" value="N-ALPHA-ACETYLTRANSFERASE RIMI"/>
    <property type="match status" value="1"/>
</dbReference>
<dbReference type="InterPro" id="IPR000182">
    <property type="entry name" value="GNAT_dom"/>
</dbReference>
<dbReference type="Pfam" id="PF00583">
    <property type="entry name" value="Acetyltransf_1"/>
    <property type="match status" value="1"/>
</dbReference>
<dbReference type="InterPro" id="IPR016181">
    <property type="entry name" value="Acyl_CoA_acyltransferase"/>
</dbReference>
<proteinExistence type="predicted"/>
<dbReference type="AlphaFoldDB" id="A0A8J3ICX3"/>
<dbReference type="Gene3D" id="3.40.630.30">
    <property type="match status" value="1"/>
</dbReference>
<comment type="caution">
    <text evidence="2">The sequence shown here is derived from an EMBL/GenBank/DDBJ whole genome shotgun (WGS) entry which is preliminary data.</text>
</comment>
<evidence type="ECO:0000313" key="2">
    <source>
        <dbReference type="EMBL" id="GHO91218.1"/>
    </source>
</evidence>
<protein>
    <submittedName>
        <fullName evidence="2">N-acetyltransferase</fullName>
    </submittedName>
</protein>
<dbReference type="PANTHER" id="PTHR43617">
    <property type="entry name" value="L-AMINO ACID N-ACETYLTRANSFERASE"/>
    <property type="match status" value="1"/>
</dbReference>
<dbReference type="EMBL" id="BNJK01000001">
    <property type="protein sequence ID" value="GHO91218.1"/>
    <property type="molecule type" value="Genomic_DNA"/>
</dbReference>
<sequence>MRSSVNDVRLLTYHDLPFIERLLRNSEYIYQRFTLEELPLLLQRYPAVGAFAGSSLHGILLSQTVNPPIGWIGGFGVSWAESNAYLTILDMLLEPLSTHLRAQGVHALHYSGNDLQQDWLREPLRKRGFKPHCLLYAYDKYDYNIPTSGNQEIIVRPVSLQPGTADSDMAALLTIEEKCFESLWRYDTTAFMDIADTHPYFVVAELHGKVVGYQFNAVDSDHGYLIRIAVHPSYSGQGIGARLMAEAIQFFAREHVTRIMLNTQEDNMHAHRLYEWFGFIRLQQQGFVLRKELQS</sequence>
<dbReference type="CDD" id="cd04301">
    <property type="entry name" value="NAT_SF"/>
    <property type="match status" value="1"/>
</dbReference>
<evidence type="ECO:0000259" key="1">
    <source>
        <dbReference type="PROSITE" id="PS51186"/>
    </source>
</evidence>
<dbReference type="GO" id="GO:0008999">
    <property type="term" value="F:protein-N-terminal-alanine acetyltransferase activity"/>
    <property type="evidence" value="ECO:0007669"/>
    <property type="project" value="TreeGrafter"/>
</dbReference>
<name>A0A8J3ICX3_9CHLR</name>
<dbReference type="SUPFAM" id="SSF55729">
    <property type="entry name" value="Acyl-CoA N-acyltransferases (Nat)"/>
    <property type="match status" value="1"/>
</dbReference>
<accession>A0A8J3ICX3</accession>
<evidence type="ECO:0000313" key="3">
    <source>
        <dbReference type="Proteomes" id="UP000597444"/>
    </source>
</evidence>
<reference evidence="2" key="1">
    <citation type="submission" date="2020-10" db="EMBL/GenBank/DDBJ databases">
        <title>Taxonomic study of unclassified bacteria belonging to the class Ktedonobacteria.</title>
        <authorList>
            <person name="Yabe S."/>
            <person name="Wang C.M."/>
            <person name="Zheng Y."/>
            <person name="Sakai Y."/>
            <person name="Cavaletti L."/>
            <person name="Monciardini P."/>
            <person name="Donadio S."/>
        </authorList>
    </citation>
    <scope>NUCLEOTIDE SEQUENCE</scope>
    <source>
        <strain evidence="2">ID150040</strain>
    </source>
</reference>
<gene>
    <name evidence="2" type="ORF">KSF_012660</name>
</gene>
<dbReference type="Proteomes" id="UP000597444">
    <property type="component" value="Unassembled WGS sequence"/>
</dbReference>
<dbReference type="InterPro" id="IPR050276">
    <property type="entry name" value="MshD_Acetyltransferase"/>
</dbReference>
<dbReference type="PROSITE" id="PS51186">
    <property type="entry name" value="GNAT"/>
    <property type="match status" value="1"/>
</dbReference>
<keyword evidence="3" id="KW-1185">Reference proteome</keyword>